<accession>A0ACB9HIU1</accession>
<dbReference type="Proteomes" id="UP001056120">
    <property type="component" value="Linkage Group LG12"/>
</dbReference>
<reference evidence="1 2" key="2">
    <citation type="journal article" date="2022" name="Mol. Ecol. Resour.">
        <title>The genomes of chicory, endive, great burdock and yacon provide insights into Asteraceae paleo-polyploidization history and plant inulin production.</title>
        <authorList>
            <person name="Fan W."/>
            <person name="Wang S."/>
            <person name="Wang H."/>
            <person name="Wang A."/>
            <person name="Jiang F."/>
            <person name="Liu H."/>
            <person name="Zhao H."/>
            <person name="Xu D."/>
            <person name="Zhang Y."/>
        </authorList>
    </citation>
    <scope>NUCLEOTIDE SEQUENCE [LARGE SCALE GENOMIC DNA]</scope>
    <source>
        <strain evidence="2">cv. Yunnan</strain>
        <tissue evidence="1">Leaves</tissue>
    </source>
</reference>
<dbReference type="EMBL" id="CM042029">
    <property type="protein sequence ID" value="KAI3795343.1"/>
    <property type="molecule type" value="Genomic_DNA"/>
</dbReference>
<gene>
    <name evidence="1" type="ORF">L1987_37995</name>
</gene>
<evidence type="ECO:0000313" key="1">
    <source>
        <dbReference type="EMBL" id="KAI3795343.1"/>
    </source>
</evidence>
<keyword evidence="2" id="KW-1185">Reference proteome</keyword>
<protein>
    <submittedName>
        <fullName evidence="1">Uncharacterized protein</fullName>
    </submittedName>
</protein>
<comment type="caution">
    <text evidence="1">The sequence shown here is derived from an EMBL/GenBank/DDBJ whole genome shotgun (WGS) entry which is preliminary data.</text>
</comment>
<organism evidence="1 2">
    <name type="scientific">Smallanthus sonchifolius</name>
    <dbReference type="NCBI Taxonomy" id="185202"/>
    <lineage>
        <taxon>Eukaryota</taxon>
        <taxon>Viridiplantae</taxon>
        <taxon>Streptophyta</taxon>
        <taxon>Embryophyta</taxon>
        <taxon>Tracheophyta</taxon>
        <taxon>Spermatophyta</taxon>
        <taxon>Magnoliopsida</taxon>
        <taxon>eudicotyledons</taxon>
        <taxon>Gunneridae</taxon>
        <taxon>Pentapetalae</taxon>
        <taxon>asterids</taxon>
        <taxon>campanulids</taxon>
        <taxon>Asterales</taxon>
        <taxon>Asteraceae</taxon>
        <taxon>Asteroideae</taxon>
        <taxon>Heliantheae alliance</taxon>
        <taxon>Millerieae</taxon>
        <taxon>Smallanthus</taxon>
    </lineage>
</organism>
<sequence length="327" mass="37684">MIGNMVFSTRFFGEGTGDEETEQVLALFLVLKYLNAFCISDYFPWLRGKTDFDGHEKIIRTTIERVRMYHDPLIDERIRMWNVGARMEEKDLLDILIKHKKPKLTLDEIKAQIMELMIATVDNPSNAVECVMGEMISEPMILKRAMEELDKVVGRNRLVEELDLPQLNYIKACIKESFRLHPFAPFNVPHVSVKKVVVAGYFIPKGSYVLISRLGLGRNPDVWKDPMRVDPDRHLCEEGKQVVLTDNELRMLSFSTEKRGCPGVILGSTITTMLLARMLQGFAWEMPCDKSANKLVENHDDLHMAKPFVAIAKQRLPQYLYPKIERK</sequence>
<evidence type="ECO:0000313" key="2">
    <source>
        <dbReference type="Proteomes" id="UP001056120"/>
    </source>
</evidence>
<reference evidence="2" key="1">
    <citation type="journal article" date="2022" name="Mol. Ecol. Resour.">
        <title>The genomes of chicory, endive, great burdock and yacon provide insights into Asteraceae palaeo-polyploidization history and plant inulin production.</title>
        <authorList>
            <person name="Fan W."/>
            <person name="Wang S."/>
            <person name="Wang H."/>
            <person name="Wang A."/>
            <person name="Jiang F."/>
            <person name="Liu H."/>
            <person name="Zhao H."/>
            <person name="Xu D."/>
            <person name="Zhang Y."/>
        </authorList>
    </citation>
    <scope>NUCLEOTIDE SEQUENCE [LARGE SCALE GENOMIC DNA]</scope>
    <source>
        <strain evidence="2">cv. Yunnan</strain>
    </source>
</reference>
<name>A0ACB9HIU1_9ASTR</name>
<proteinExistence type="predicted"/>